<accession>A0A967B911</accession>
<evidence type="ECO:0000256" key="1">
    <source>
        <dbReference type="SAM" id="Phobius"/>
    </source>
</evidence>
<dbReference type="InterPro" id="IPR036736">
    <property type="entry name" value="ACP-like_sf"/>
</dbReference>
<organism evidence="2 3">
    <name type="scientific">Acetobacter estunensis</name>
    <dbReference type="NCBI Taxonomy" id="104097"/>
    <lineage>
        <taxon>Bacteria</taxon>
        <taxon>Pseudomonadati</taxon>
        <taxon>Pseudomonadota</taxon>
        <taxon>Alphaproteobacteria</taxon>
        <taxon>Acetobacterales</taxon>
        <taxon>Acetobacteraceae</taxon>
        <taxon>Acetobacter</taxon>
    </lineage>
</organism>
<dbReference type="EMBL" id="WOTH01000068">
    <property type="protein sequence ID" value="NHO55349.1"/>
    <property type="molecule type" value="Genomic_DNA"/>
</dbReference>
<dbReference type="AlphaFoldDB" id="A0A967B911"/>
<evidence type="ECO:0008006" key="4">
    <source>
        <dbReference type="Google" id="ProtNLM"/>
    </source>
</evidence>
<keyword evidence="1" id="KW-0472">Membrane</keyword>
<reference evidence="2" key="1">
    <citation type="submission" date="2019-11" db="EMBL/GenBank/DDBJ databases">
        <title>Description of new Acetobacter species.</title>
        <authorList>
            <person name="Cleenwerck I."/>
            <person name="Sombolestani A.S."/>
        </authorList>
    </citation>
    <scope>NUCLEOTIDE SEQUENCE</scope>
    <source>
        <strain evidence="2">LMG 1626</strain>
    </source>
</reference>
<sequence>MKHSVRDIIYSSIEYHNENSDTPVDINEGDTAKLFSEGGPLDSLALVSLISDVEANLKSMTGVDVHLLAYASQKNPGNRDFATVGSLIGLGFVGIHMRLGL</sequence>
<dbReference type="Proteomes" id="UP000597459">
    <property type="component" value="Unassembled WGS sequence"/>
</dbReference>
<keyword evidence="3" id="KW-1185">Reference proteome</keyword>
<proteinExistence type="predicted"/>
<dbReference type="Gene3D" id="1.10.1200.10">
    <property type="entry name" value="ACP-like"/>
    <property type="match status" value="1"/>
</dbReference>
<feature type="transmembrane region" description="Helical" evidence="1">
    <location>
        <begin position="81"/>
        <end position="99"/>
    </location>
</feature>
<evidence type="ECO:0000313" key="3">
    <source>
        <dbReference type="Proteomes" id="UP000597459"/>
    </source>
</evidence>
<gene>
    <name evidence="2" type="ORF">GOB87_15645</name>
</gene>
<keyword evidence="1" id="KW-1133">Transmembrane helix</keyword>
<keyword evidence="1" id="KW-0812">Transmembrane</keyword>
<dbReference type="RefSeq" id="WP_166318952.1">
    <property type="nucleotide sequence ID" value="NZ_WOTH01000068.1"/>
</dbReference>
<name>A0A967B911_9PROT</name>
<evidence type="ECO:0000313" key="2">
    <source>
        <dbReference type="EMBL" id="NHO55349.1"/>
    </source>
</evidence>
<comment type="caution">
    <text evidence="2">The sequence shown here is derived from an EMBL/GenBank/DDBJ whole genome shotgun (WGS) entry which is preliminary data.</text>
</comment>
<protein>
    <recommendedName>
        <fullName evidence="4">Carrier domain-containing protein</fullName>
    </recommendedName>
</protein>